<dbReference type="PANTHER" id="PTHR22835:SF675">
    <property type="entry name" value="ESTER HYDROLASE, PUTATIVE-RELATED"/>
    <property type="match status" value="1"/>
</dbReference>
<dbReference type="EMBL" id="CAMGYJ010000002">
    <property type="protein sequence ID" value="CAI0375345.1"/>
    <property type="molecule type" value="Genomic_DNA"/>
</dbReference>
<feature type="compositionally biased region" description="Basic and acidic residues" evidence="3">
    <location>
        <begin position="140"/>
        <end position="149"/>
    </location>
</feature>
<sequence length="594" mass="66263">MVGSPFSSGSAPSRSFFVLLCCFYFSTTTVADIYGGSRQVGSIVRAENSGGGRRSENLCICDLLSDLSESKHSSFIFPIFVQDFVNRSWQVRAQFRQRVWQEQIEAGADKYPAPYPNSATTLVGADKPDCSDFWARVGRGEGERKRGSGDDDAGSCGGGGVEESSARQGAVAEYFSYPESGSLPQSPSLFVLLVEEEPEKEEHGEGEGNEDALISSPWGQASVEIQTAASEEASKDGVGAEHFLLHDFRSFTSPTYHLLWLALDIEDEQRQTSMEHQLFDSFLTSGARFPTYIFDPTFLHFPLLFFPCLNMITCNFDISIPSLQSLCHLNAEAAGLPHLNPFLDKKLDHSKGANFAVAGVGVLSKELRAKWNITLPYSQRSVDVQFQWLEQLMDLHKFKDENARRNHLKTSLFLLGGGINDYNNMKGGNYSRLPFVEQKIAVMPDIMAAINTYVKKLIVGYGATKVVVFGIYQGGNDHNATNYFHALHNQRLQDELQKLREEFPHVRLVYGDLWGAVQSLLDNYSTLGYKHPINEICCGDWTVYCASSPSVSYCRNPNEYWFWDSMMHFTSFTHRLLSAKIIPQISAALGCGKM</sequence>
<evidence type="ECO:0000256" key="4">
    <source>
        <dbReference type="SAM" id="SignalP"/>
    </source>
</evidence>
<dbReference type="PANTHER" id="PTHR22835">
    <property type="entry name" value="ZINC FINGER FYVE DOMAIN CONTAINING PROTEIN"/>
    <property type="match status" value="1"/>
</dbReference>
<name>A0AAV0GQN5_9ROSI</name>
<comment type="caution">
    <text evidence="5">The sequence shown here is derived from an EMBL/GenBank/DDBJ whole genome shotgun (WGS) entry which is preliminary data.</text>
</comment>
<feature type="chain" id="PRO_5043448960" description="GDSL esterase/lipase" evidence="4">
    <location>
        <begin position="32"/>
        <end position="594"/>
    </location>
</feature>
<dbReference type="Proteomes" id="UP001154282">
    <property type="component" value="Unassembled WGS sequence"/>
</dbReference>
<dbReference type="InterPro" id="IPR036514">
    <property type="entry name" value="SGNH_hydro_sf"/>
</dbReference>
<evidence type="ECO:0000313" key="6">
    <source>
        <dbReference type="Proteomes" id="UP001154282"/>
    </source>
</evidence>
<gene>
    <name evidence="5" type="ORF">LITE_LOCUS557</name>
</gene>
<organism evidence="5 6">
    <name type="scientific">Linum tenue</name>
    <dbReference type="NCBI Taxonomy" id="586396"/>
    <lineage>
        <taxon>Eukaryota</taxon>
        <taxon>Viridiplantae</taxon>
        <taxon>Streptophyta</taxon>
        <taxon>Embryophyta</taxon>
        <taxon>Tracheophyta</taxon>
        <taxon>Spermatophyta</taxon>
        <taxon>Magnoliopsida</taxon>
        <taxon>eudicotyledons</taxon>
        <taxon>Gunneridae</taxon>
        <taxon>Pentapetalae</taxon>
        <taxon>rosids</taxon>
        <taxon>fabids</taxon>
        <taxon>Malpighiales</taxon>
        <taxon>Linaceae</taxon>
        <taxon>Linum</taxon>
    </lineage>
</organism>
<keyword evidence="6" id="KW-1185">Reference proteome</keyword>
<evidence type="ECO:0008006" key="7">
    <source>
        <dbReference type="Google" id="ProtNLM"/>
    </source>
</evidence>
<reference evidence="5" key="1">
    <citation type="submission" date="2022-08" db="EMBL/GenBank/DDBJ databases">
        <authorList>
            <person name="Gutierrez-Valencia J."/>
        </authorList>
    </citation>
    <scope>NUCLEOTIDE SEQUENCE</scope>
</reference>
<dbReference type="AlphaFoldDB" id="A0AAV0GQN5"/>
<evidence type="ECO:0000313" key="5">
    <source>
        <dbReference type="EMBL" id="CAI0375345.1"/>
    </source>
</evidence>
<proteinExistence type="inferred from homology"/>
<accession>A0AAV0GQN5</accession>
<evidence type="ECO:0000256" key="2">
    <source>
        <dbReference type="ARBA" id="ARBA00023180"/>
    </source>
</evidence>
<dbReference type="InterPro" id="IPR001087">
    <property type="entry name" value="GDSL"/>
</dbReference>
<feature type="region of interest" description="Disordered" evidence="3">
    <location>
        <begin position="140"/>
        <end position="163"/>
    </location>
</feature>
<comment type="similarity">
    <text evidence="1">Belongs to the 'GDSL' lipolytic enzyme family.</text>
</comment>
<keyword evidence="4" id="KW-0732">Signal</keyword>
<protein>
    <recommendedName>
        <fullName evidence="7">GDSL esterase/lipase</fullName>
    </recommendedName>
</protein>
<dbReference type="Gene3D" id="3.40.50.1110">
    <property type="entry name" value="SGNH hydrolase"/>
    <property type="match status" value="1"/>
</dbReference>
<keyword evidence="2" id="KW-0325">Glycoprotein</keyword>
<dbReference type="GO" id="GO:0016788">
    <property type="term" value="F:hydrolase activity, acting on ester bonds"/>
    <property type="evidence" value="ECO:0007669"/>
    <property type="project" value="InterPro"/>
</dbReference>
<feature type="signal peptide" evidence="4">
    <location>
        <begin position="1"/>
        <end position="31"/>
    </location>
</feature>
<dbReference type="Pfam" id="PF00657">
    <property type="entry name" value="Lipase_GDSL"/>
    <property type="match status" value="1"/>
</dbReference>
<evidence type="ECO:0000256" key="3">
    <source>
        <dbReference type="SAM" id="MobiDB-lite"/>
    </source>
</evidence>
<evidence type="ECO:0000256" key="1">
    <source>
        <dbReference type="ARBA" id="ARBA00008668"/>
    </source>
</evidence>